<dbReference type="SFLD" id="SFLDF00027">
    <property type="entry name" value="p-type_atpase"/>
    <property type="match status" value="1"/>
</dbReference>
<evidence type="ECO:0000313" key="21">
    <source>
        <dbReference type="Ensembl" id="ENSENLP00000049584.1"/>
    </source>
</evidence>
<dbReference type="SUPFAM" id="SSF81665">
    <property type="entry name" value="Calcium ATPase, transmembrane domain M"/>
    <property type="match status" value="1"/>
</dbReference>
<dbReference type="Pfam" id="PF08282">
    <property type="entry name" value="Hydrolase_3"/>
    <property type="match status" value="1"/>
</dbReference>
<dbReference type="FunFam" id="3.40.50.1000:FF:000005">
    <property type="entry name" value="Calcium-transporting ATPase 1"/>
    <property type="match status" value="1"/>
</dbReference>
<feature type="transmembrane region" description="Helical" evidence="19">
    <location>
        <begin position="84"/>
        <end position="107"/>
    </location>
</feature>
<dbReference type="GO" id="GO:0005524">
    <property type="term" value="F:ATP binding"/>
    <property type="evidence" value="ECO:0007669"/>
    <property type="project" value="UniProtKB-KW"/>
</dbReference>
<dbReference type="Gene3D" id="1.20.1110.10">
    <property type="entry name" value="Calcium-transporting ATPase, transmembrane domain"/>
    <property type="match status" value="1"/>
</dbReference>
<dbReference type="InterPro" id="IPR005782">
    <property type="entry name" value="P-type_ATPase_IIA"/>
</dbReference>
<dbReference type="Pfam" id="PF00122">
    <property type="entry name" value="E1-E2_ATPase"/>
    <property type="match status" value="1"/>
</dbReference>
<feature type="transmembrane region" description="Helical" evidence="19">
    <location>
        <begin position="988"/>
        <end position="1014"/>
    </location>
</feature>
<dbReference type="SMART" id="SM00831">
    <property type="entry name" value="Cation_ATPase_N"/>
    <property type="match status" value="1"/>
</dbReference>
<dbReference type="Ensembl" id="ENSENLT00000050800.1">
    <property type="protein sequence ID" value="ENSENLP00000049584.1"/>
    <property type="gene ID" value="ENSENLG00000020736.1"/>
</dbReference>
<dbReference type="Proteomes" id="UP000472264">
    <property type="component" value="Chromosome 19"/>
</dbReference>
<reference evidence="21" key="3">
    <citation type="submission" date="2025-09" db="UniProtKB">
        <authorList>
            <consortium name="Ensembl"/>
        </authorList>
    </citation>
    <scope>IDENTIFICATION</scope>
</reference>
<evidence type="ECO:0000256" key="2">
    <source>
        <dbReference type="ARBA" id="ARBA00004326"/>
    </source>
</evidence>
<evidence type="ECO:0000256" key="9">
    <source>
        <dbReference type="ARBA" id="ARBA00022741"/>
    </source>
</evidence>
<keyword evidence="16 19" id="KW-0406">Ion transport</keyword>
<feature type="transmembrane region" description="Helical" evidence="19">
    <location>
        <begin position="260"/>
        <end position="278"/>
    </location>
</feature>
<evidence type="ECO:0000256" key="10">
    <source>
        <dbReference type="ARBA" id="ARBA00022837"/>
    </source>
</evidence>
<dbReference type="InterPro" id="IPR023298">
    <property type="entry name" value="ATPase_P-typ_TM_dom_sf"/>
</dbReference>
<dbReference type="InterPro" id="IPR036412">
    <property type="entry name" value="HAD-like_sf"/>
</dbReference>
<reference evidence="21" key="1">
    <citation type="submission" date="2021-04" db="EMBL/GenBank/DDBJ databases">
        <authorList>
            <consortium name="Wellcome Sanger Institute Data Sharing"/>
        </authorList>
    </citation>
    <scope>NUCLEOTIDE SEQUENCE [LARGE SCALE GENOMIC DNA]</scope>
</reference>
<evidence type="ECO:0000256" key="16">
    <source>
        <dbReference type="ARBA" id="ARBA00023065"/>
    </source>
</evidence>
<evidence type="ECO:0000256" key="14">
    <source>
        <dbReference type="ARBA" id="ARBA00022967"/>
    </source>
</evidence>
<dbReference type="Gene3D" id="2.70.150.10">
    <property type="entry name" value="Calcium-transporting ATPase, cytoplasmic transduction domain A"/>
    <property type="match status" value="1"/>
</dbReference>
<dbReference type="NCBIfam" id="TIGR01494">
    <property type="entry name" value="ATPase_P-type"/>
    <property type="match status" value="2"/>
</dbReference>
<dbReference type="InterPro" id="IPR004014">
    <property type="entry name" value="ATPase_P-typ_cation-transptr_N"/>
</dbReference>
<comment type="caution">
    <text evidence="19">Lacks conserved residue(s) required for the propagation of feature annotation.</text>
</comment>
<dbReference type="InterPro" id="IPR059000">
    <property type="entry name" value="ATPase_P-type_domA"/>
</dbReference>
<dbReference type="CDD" id="cd02083">
    <property type="entry name" value="P-type_ATPase_SERCA"/>
    <property type="match status" value="1"/>
</dbReference>
<keyword evidence="13" id="KW-0703">Sarcoplasmic reticulum</keyword>
<dbReference type="GO" id="GO:0033017">
    <property type="term" value="C:sarcoplasmic reticulum membrane"/>
    <property type="evidence" value="ECO:0007669"/>
    <property type="project" value="UniProtKB-SubCell"/>
</dbReference>
<evidence type="ECO:0000256" key="15">
    <source>
        <dbReference type="ARBA" id="ARBA00022989"/>
    </source>
</evidence>
<dbReference type="SUPFAM" id="SSF81660">
    <property type="entry name" value="Metal cation-transporting ATPase, ATP-binding domain N"/>
    <property type="match status" value="1"/>
</dbReference>
<dbReference type="FunFam" id="3.40.1110.10:FF:000003">
    <property type="entry name" value="Calcium-transporting ATPase"/>
    <property type="match status" value="1"/>
</dbReference>
<feature type="transmembrane region" description="Helical" evidence="19">
    <location>
        <begin position="902"/>
        <end position="921"/>
    </location>
</feature>
<dbReference type="NCBIfam" id="TIGR01116">
    <property type="entry name" value="ATPase-IIA1_Ca"/>
    <property type="match status" value="1"/>
</dbReference>
<sequence>MENAHAKGPAECLAYFGVNEVTGLTPDQFKKNLDKFGYNELPAEEGKSIWELIIEQFEDLLVRILLLAACISFVLAWFEEGEETVTAFVEPFVILLILIANAVVGVWQERNAESAIEALKEYEPEMGKVYRSDRKSVQRIKAREIVPGDIVEVSVGDKVPADIRIVSIKSTTLRVDQSILTGESVSVIKHTESVPDLRAVNQDKKNMLFSGTNIAAGKAVGVVVATGVSTEIGKIRDQMAATEQEKTPLQAKLDEFGEQLSKVISLICVAVWAINIGHFNDPVHGGSWIRGAVYYFKIAVALAVAAIPEGLPAVITTCLALGTRRMAKKNAIVRSLPSVETLGCTSVICSDKTGTLTTNQMCVTKVVIRYFPVSSQGGAKTNCSAYDGLVELATICALCNDSSLDYNDSKKIYEKVGEATETALCCLVEKMNVFNSNVKNLSKIERANACCTVIKQLMKKNFTLEFSRDRKSMSVYCTPGKGEGGAKMFVKGAPEGVIDRCAYVRVGTTRVPLTGAIKEKIMAVIRDWGTGRDTLRCLALATRDSPLRPEEMNLEDSTKFADYETDLTFVGCVGMLDPPRKEVTGSIELCRAAGIRVIMITGDNKGTAIAICRRIGIFSEDEDVSGKAYTGREFDDLPSHEQSEAVRRACCFARVEPSHKSKIVEFLQGYDDITAMTGDGVNDAPALKKAEIGIAMGSGTAVAKSASEMVLADDNFSSIVAAVEEGRAIYNNMKQFIRYLISSNVGEVVCIFLTAALGLPEALIPVQLLWVNLVTDGLPATALGFNPPDLDIMGKPPRSPKEPLISGWLFFRYMAIGYVGAATVGGAAWWFLYDTTGPHVSYHQLSHFMQCHDENEDFTGIDCEIFEASPPMTMALSVLVTIEMFCLEYNQSLIRMPPWSNFWLLAAMTLSMSLHFMIIYVDPLPMIFKLTHLSMDQWLMVLKLSFPVILIDEVLKFLARNYCDPSSYFILIIISPSLYLSIINFKMPVVICLIFLITISSLHFSIIHLTLFLFPE</sequence>
<feature type="domain" description="Cation-transporting P-type ATPase N-terminal" evidence="20">
    <location>
        <begin position="3"/>
        <end position="77"/>
    </location>
</feature>
<feature type="transmembrane region" description="Helical" evidence="19">
    <location>
        <begin position="60"/>
        <end position="78"/>
    </location>
</feature>
<organism evidence="21 22">
    <name type="scientific">Echeneis naucrates</name>
    <name type="common">Live sharksucker</name>
    <dbReference type="NCBI Taxonomy" id="173247"/>
    <lineage>
        <taxon>Eukaryota</taxon>
        <taxon>Metazoa</taxon>
        <taxon>Chordata</taxon>
        <taxon>Craniata</taxon>
        <taxon>Vertebrata</taxon>
        <taxon>Euteleostomi</taxon>
        <taxon>Actinopterygii</taxon>
        <taxon>Neopterygii</taxon>
        <taxon>Teleostei</taxon>
        <taxon>Neoteleostei</taxon>
        <taxon>Acanthomorphata</taxon>
        <taxon>Carangaria</taxon>
        <taxon>Carangiformes</taxon>
        <taxon>Echeneidae</taxon>
        <taxon>Echeneis</taxon>
    </lineage>
</organism>
<evidence type="ECO:0000256" key="8">
    <source>
        <dbReference type="ARBA" id="ARBA00022692"/>
    </source>
</evidence>
<keyword evidence="5 19" id="KW-0813">Transport</keyword>
<evidence type="ECO:0000256" key="5">
    <source>
        <dbReference type="ARBA" id="ARBA00022448"/>
    </source>
</evidence>
<evidence type="ECO:0000256" key="1">
    <source>
        <dbReference type="ARBA" id="ARBA00001946"/>
    </source>
</evidence>
<gene>
    <name evidence="21" type="primary">atp2a1l</name>
</gene>
<comment type="cofactor">
    <cofactor evidence="1">
        <name>Mg(2+)</name>
        <dbReference type="ChEBI" id="CHEBI:18420"/>
    </cofactor>
</comment>
<dbReference type="SUPFAM" id="SSF56784">
    <property type="entry name" value="HAD-like"/>
    <property type="match status" value="1"/>
</dbReference>
<dbReference type="OMA" id="HGPMISE"/>
<comment type="function">
    <text evidence="19">Catalyzes the hydrolysis of ATP coupled with the transport of calcium.</text>
</comment>
<dbReference type="SFLD" id="SFLDS00003">
    <property type="entry name" value="Haloacid_Dehalogenase"/>
    <property type="match status" value="1"/>
</dbReference>
<dbReference type="Gene3D" id="3.40.50.1000">
    <property type="entry name" value="HAD superfamily/HAD-like"/>
    <property type="match status" value="1"/>
</dbReference>
<dbReference type="InterPro" id="IPR018303">
    <property type="entry name" value="ATPase_P-typ_P_site"/>
</dbReference>
<dbReference type="PRINTS" id="PR00119">
    <property type="entry name" value="CATATPASE"/>
</dbReference>
<dbReference type="GO" id="GO:0016887">
    <property type="term" value="F:ATP hydrolysis activity"/>
    <property type="evidence" value="ECO:0007669"/>
    <property type="project" value="InterPro"/>
</dbReference>
<dbReference type="Pfam" id="PF13246">
    <property type="entry name" value="Cation_ATPase"/>
    <property type="match status" value="1"/>
</dbReference>
<feature type="transmembrane region" description="Helical" evidence="19">
    <location>
        <begin position="298"/>
        <end position="321"/>
    </location>
</feature>
<evidence type="ECO:0000256" key="13">
    <source>
        <dbReference type="ARBA" id="ARBA00022951"/>
    </source>
</evidence>
<keyword evidence="9 19" id="KW-0547">Nucleotide-binding</keyword>
<keyword evidence="11 19" id="KW-0067">ATP-binding</keyword>
<comment type="similarity">
    <text evidence="4 19">Belongs to the cation transport ATPase (P-type) (TC 3.A.3) family. Type IIA subfamily.</text>
</comment>
<reference evidence="21" key="2">
    <citation type="submission" date="2025-08" db="UniProtKB">
        <authorList>
            <consortium name="Ensembl"/>
        </authorList>
    </citation>
    <scope>IDENTIFICATION</scope>
</reference>
<feature type="transmembrane region" description="Helical" evidence="19">
    <location>
        <begin position="966"/>
        <end position="982"/>
    </location>
</feature>
<evidence type="ECO:0000256" key="7">
    <source>
        <dbReference type="ARBA" id="ARBA00022568"/>
    </source>
</evidence>
<evidence type="ECO:0000256" key="11">
    <source>
        <dbReference type="ARBA" id="ARBA00022840"/>
    </source>
</evidence>
<dbReference type="InterPro" id="IPR023214">
    <property type="entry name" value="HAD_sf"/>
</dbReference>
<evidence type="ECO:0000259" key="20">
    <source>
        <dbReference type="SMART" id="SM00831"/>
    </source>
</evidence>
<dbReference type="Gene3D" id="3.40.1110.10">
    <property type="entry name" value="Calcium-transporting ATPase, cytoplasmic domain N"/>
    <property type="match status" value="1"/>
</dbReference>
<protein>
    <recommendedName>
        <fullName evidence="19">Calcium-transporting ATPase</fullName>
        <ecNumber evidence="19">7.2.2.10</ecNumber>
    </recommendedName>
</protein>
<proteinExistence type="inferred from homology"/>
<dbReference type="EC" id="7.2.2.10" evidence="19"/>
<dbReference type="InterPro" id="IPR008250">
    <property type="entry name" value="ATPase_P-typ_transduc_dom_A_sf"/>
</dbReference>
<dbReference type="SFLD" id="SFLDG00002">
    <property type="entry name" value="C1.7:_P-type_atpase_like"/>
    <property type="match status" value="1"/>
</dbReference>
<dbReference type="SUPFAM" id="SSF81653">
    <property type="entry name" value="Calcium ATPase, transduction domain A"/>
    <property type="match status" value="1"/>
</dbReference>
<evidence type="ECO:0000256" key="6">
    <source>
        <dbReference type="ARBA" id="ARBA00022553"/>
    </source>
</evidence>
<dbReference type="AlphaFoldDB" id="A0A665X0G0"/>
<dbReference type="Pfam" id="PF00690">
    <property type="entry name" value="Cation_ATPase_N"/>
    <property type="match status" value="1"/>
</dbReference>
<dbReference type="FunFam" id="2.70.150.10:FF:000160">
    <property type="entry name" value="Sarcoplasmic/endoplasmic reticulum calcium ATPase 1"/>
    <property type="match status" value="2"/>
</dbReference>
<evidence type="ECO:0000256" key="12">
    <source>
        <dbReference type="ARBA" id="ARBA00022842"/>
    </source>
</evidence>
<keyword evidence="15 19" id="KW-1133">Transmembrane helix</keyword>
<dbReference type="PROSITE" id="PS00154">
    <property type="entry name" value="ATPASE_E1_E2"/>
    <property type="match status" value="1"/>
</dbReference>
<keyword evidence="17 19" id="KW-0472">Membrane</keyword>
<feature type="transmembrane region" description="Helical" evidence="19">
    <location>
        <begin position="809"/>
        <end position="832"/>
    </location>
</feature>
<keyword evidence="14" id="KW-1278">Translocase</keyword>
<dbReference type="GO" id="GO:0005388">
    <property type="term" value="F:P-type calcium transporter activity"/>
    <property type="evidence" value="ECO:0007669"/>
    <property type="project" value="UniProtKB-EC"/>
</dbReference>
<comment type="subcellular location">
    <subcellularLocation>
        <location evidence="3">Endoplasmic reticulum membrane</location>
        <topology evidence="3">Multi-pass membrane protein</topology>
    </subcellularLocation>
    <subcellularLocation>
        <location evidence="19">Membrane</location>
        <topology evidence="19">Multi-pass membrane protein</topology>
    </subcellularLocation>
    <subcellularLocation>
        <location evidence="2">Sarcoplasmic reticulum membrane</location>
        <topology evidence="2">Multi-pass membrane protein</topology>
    </subcellularLocation>
</comment>
<comment type="catalytic activity">
    <reaction evidence="18">
        <text>Ca(2+)(in) + ATP + H2O = Ca(2+)(out) + ADP + phosphate + H(+)</text>
        <dbReference type="Rhea" id="RHEA:18105"/>
        <dbReference type="ChEBI" id="CHEBI:15377"/>
        <dbReference type="ChEBI" id="CHEBI:15378"/>
        <dbReference type="ChEBI" id="CHEBI:29108"/>
        <dbReference type="ChEBI" id="CHEBI:30616"/>
        <dbReference type="ChEBI" id="CHEBI:43474"/>
        <dbReference type="ChEBI" id="CHEBI:456216"/>
        <dbReference type="EC" id="7.2.2.10"/>
    </reaction>
    <physiologicalReaction direction="left-to-right" evidence="18">
        <dbReference type="Rhea" id="RHEA:18106"/>
    </physiologicalReaction>
</comment>
<accession>A0A665X0G0</accession>
<evidence type="ECO:0000256" key="18">
    <source>
        <dbReference type="ARBA" id="ARBA00047282"/>
    </source>
</evidence>
<keyword evidence="6" id="KW-0597">Phosphoprotein</keyword>
<keyword evidence="8 19" id="KW-0812">Transmembrane</keyword>
<keyword evidence="22" id="KW-1185">Reference proteome</keyword>
<evidence type="ECO:0000256" key="19">
    <source>
        <dbReference type="RuleBase" id="RU361146"/>
    </source>
</evidence>
<evidence type="ECO:0000256" key="4">
    <source>
        <dbReference type="ARBA" id="ARBA00005675"/>
    </source>
</evidence>
<dbReference type="PANTHER" id="PTHR42861">
    <property type="entry name" value="CALCIUM-TRANSPORTING ATPASE"/>
    <property type="match status" value="1"/>
</dbReference>
<evidence type="ECO:0000313" key="22">
    <source>
        <dbReference type="Proteomes" id="UP000472264"/>
    </source>
</evidence>
<name>A0A665X0G0_ECHNA</name>
<evidence type="ECO:0000256" key="17">
    <source>
        <dbReference type="ARBA" id="ARBA00023136"/>
    </source>
</evidence>
<keyword evidence="7 19" id="KW-0109">Calcium transport</keyword>
<evidence type="ECO:0000256" key="3">
    <source>
        <dbReference type="ARBA" id="ARBA00004477"/>
    </source>
</evidence>
<keyword evidence="12" id="KW-0460">Magnesium</keyword>
<dbReference type="InterPro" id="IPR044492">
    <property type="entry name" value="P_typ_ATPase_HD_dom"/>
</dbReference>
<dbReference type="InterPro" id="IPR023299">
    <property type="entry name" value="ATPase_P-typ_cyto_dom_N"/>
</dbReference>
<dbReference type="Pfam" id="PF00689">
    <property type="entry name" value="Cation_ATPase_C"/>
    <property type="match status" value="1"/>
</dbReference>
<dbReference type="InterPro" id="IPR006068">
    <property type="entry name" value="ATPase_P-typ_cation-transptr_C"/>
</dbReference>
<feature type="transmembrane region" description="Helical" evidence="19">
    <location>
        <begin position="736"/>
        <end position="757"/>
    </location>
</feature>
<dbReference type="FunFam" id="1.20.1110.10:FF:000065">
    <property type="entry name" value="Sarcoplasmic/endoplasmic reticulum calcium ATPase 1"/>
    <property type="match status" value="3"/>
</dbReference>
<keyword evidence="10 19" id="KW-0106">Calcium</keyword>
<dbReference type="PRINTS" id="PR00120">
    <property type="entry name" value="HATPASE"/>
</dbReference>
<dbReference type="InterPro" id="IPR001757">
    <property type="entry name" value="P_typ_ATPase"/>
</dbReference>